<dbReference type="InterPro" id="IPR029058">
    <property type="entry name" value="AB_hydrolase_fold"/>
</dbReference>
<feature type="domain" description="Alpha/beta hydrolase fold-3" evidence="2">
    <location>
        <begin position="265"/>
        <end position="468"/>
    </location>
</feature>
<proteinExistence type="predicted"/>
<name>A8IMG0_AZOC5</name>
<protein>
    <submittedName>
        <fullName evidence="3">Putative esterase</fullName>
    </submittedName>
</protein>
<organism evidence="3 4">
    <name type="scientific">Azorhizobium caulinodans (strain ATCC 43989 / DSM 5975 / JCM 20966 / LMG 6465 / NBRC 14845 / NCIMB 13405 / ORS 571)</name>
    <dbReference type="NCBI Taxonomy" id="438753"/>
    <lineage>
        <taxon>Bacteria</taxon>
        <taxon>Pseudomonadati</taxon>
        <taxon>Pseudomonadota</taxon>
        <taxon>Alphaproteobacteria</taxon>
        <taxon>Hyphomicrobiales</taxon>
        <taxon>Xanthobacteraceae</taxon>
        <taxon>Azorhizobium</taxon>
    </lineage>
</organism>
<keyword evidence="1" id="KW-0378">Hydrolase</keyword>
<dbReference type="InterPro" id="IPR050300">
    <property type="entry name" value="GDXG_lipolytic_enzyme"/>
</dbReference>
<dbReference type="Pfam" id="PF07859">
    <property type="entry name" value="Abhydrolase_3"/>
    <property type="match status" value="1"/>
</dbReference>
<sequence length="489" mass="52849">MRAVAVLDQIDALPCAETRPPGEDRNGERAVREQRAHMGGHVVRPLRRVHPAAIARGEVVQRGDEVRLHVRVRILLNGEGRRGVPAEDRKHALPGADLREEGRGLPRDVDEAGTARRHLQLALGLEIHRPAHRRATPHLMSFPPHDQGAACQPGARCPPCGRMFQPPGPRSPMTVLSIDPHLFTDAAVAPDTKMVNAAIVKALSRAPDLGLVPWAVVRQARLSGKGTFPLPPESPRARNETIEGPRGPVPVRIYLPDGAPTGVYLHFHGGGWTIGSARENDGLNDAVAAAGLVVVSVDYALAPETPYPAAPDDCEAAALWLLREGLSLFGTDRFLIGGESAGAHLAVTTLLRLRDRHGISPFVAASLHAGCYDLRLTPSARNWGTEPLVLNTADIERFVRNYLRLEGEAEHPDVSPLLADLKGLPKAQFLVGTRDPLLDDTLFMANRWLASGNPARLEAFPGGCHVFMGFVGSLADKGRARIVDFLRDA</sequence>
<evidence type="ECO:0000313" key="4">
    <source>
        <dbReference type="Proteomes" id="UP000000270"/>
    </source>
</evidence>
<reference evidence="3 4" key="4">
    <citation type="journal article" date="2009" name="Appl. Environ. Microbiol.">
        <title>Comparative genome-wide transcriptional profiling of Azorhizobium caulinodans ORS571 grown under free-living and symbiotic conditions.</title>
        <authorList>
            <person name="Tsukada S."/>
            <person name="Aono T."/>
            <person name="Akiba N."/>
            <person name="Lee KB."/>
            <person name="Liu CT."/>
            <person name="Toyazaki H."/>
            <person name="Oyaizu H."/>
        </authorList>
    </citation>
    <scope>NUCLEOTIDE SEQUENCE [LARGE SCALE GENOMIC DNA]</scope>
    <source>
        <strain evidence="4">ATCC 43989 / DSM 5975 / JCM 20966 / LMG 6465 / NBRC 14845 / NCIMB 13405 / ORS 571</strain>
    </source>
</reference>
<dbReference type="STRING" id="438753.AZC_0545"/>
<evidence type="ECO:0000256" key="1">
    <source>
        <dbReference type="ARBA" id="ARBA00022801"/>
    </source>
</evidence>
<dbReference type="GO" id="GO:0016787">
    <property type="term" value="F:hydrolase activity"/>
    <property type="evidence" value="ECO:0007669"/>
    <property type="project" value="UniProtKB-KW"/>
</dbReference>
<dbReference type="InterPro" id="IPR013094">
    <property type="entry name" value="AB_hydrolase_3"/>
</dbReference>
<dbReference type="EMBL" id="AP009384">
    <property type="protein sequence ID" value="BAF86543.1"/>
    <property type="molecule type" value="Genomic_DNA"/>
</dbReference>
<accession>A8IMG0</accession>
<keyword evidence="4" id="KW-1185">Reference proteome</keyword>
<dbReference type="AlphaFoldDB" id="A8IMG0"/>
<dbReference type="Proteomes" id="UP000000270">
    <property type="component" value="Chromosome"/>
</dbReference>
<dbReference type="HOGENOM" id="CLU_557414_0_0_5"/>
<evidence type="ECO:0000259" key="2">
    <source>
        <dbReference type="Pfam" id="PF07859"/>
    </source>
</evidence>
<reference evidence="3 4" key="6">
    <citation type="journal article" date="2011" name="Appl. Environ. Microbiol.">
        <title>Involvement of the azorhizobial chromosome partition gene (parA) in the onset of bacteroid differentiation during Sesbania rostrata stem nodule development.</title>
        <authorList>
            <person name="Liu CT."/>
            <person name="Lee KB."/>
            <person name="Wang YS."/>
            <person name="Peng MH."/>
            <person name="Lee KT."/>
            <person name="Suzuki S."/>
            <person name="Suzuki T."/>
            <person name="Oyaizu H."/>
        </authorList>
    </citation>
    <scope>NUCLEOTIDE SEQUENCE [LARGE SCALE GENOMIC DNA]</scope>
    <source>
        <strain evidence="4">ATCC 43989 / DSM 5975 / JCM 20966 / LMG 6465 / NBRC 14845 / NCIMB 13405 / ORS 571</strain>
    </source>
</reference>
<reference evidence="3 4" key="5">
    <citation type="journal article" date="2010" name="Appl. Environ. Microbiol.">
        <title>phrR-like gene praR of Azorhizobium caulinodans ORS571 is essential for symbiosis with Sesbania rostrata and is involved in expression of reb genes.</title>
        <authorList>
            <person name="Akiba N."/>
            <person name="Aono T."/>
            <person name="Toyazaki H."/>
            <person name="Sato S."/>
            <person name="Oyaizu H."/>
        </authorList>
    </citation>
    <scope>NUCLEOTIDE SEQUENCE [LARGE SCALE GENOMIC DNA]</scope>
    <source>
        <strain evidence="4">ATCC 43989 / DSM 5975 / JCM 20966 / LMG 6465 / NBRC 14845 / NCIMB 13405 / ORS 571</strain>
    </source>
</reference>
<dbReference type="KEGG" id="azc:AZC_0545"/>
<dbReference type="SUPFAM" id="SSF53474">
    <property type="entry name" value="alpha/beta-Hydrolases"/>
    <property type="match status" value="1"/>
</dbReference>
<reference evidence="3 4" key="3">
    <citation type="journal article" date="2008" name="BMC Genomics">
        <title>The genome of the versatile nitrogen fixer Azorhizobium caulinodans ORS571.</title>
        <authorList>
            <person name="Lee KB."/>
            <person name="Backer P.D."/>
            <person name="Aono T."/>
            <person name="Liu CT."/>
            <person name="Suzuki S."/>
            <person name="Suzuki T."/>
            <person name="Kaneko T."/>
            <person name="Yamada M."/>
            <person name="Tabata S."/>
            <person name="Kupfer D.M."/>
            <person name="Najar F.Z."/>
            <person name="Wiley G.B."/>
            <person name="Roe B."/>
            <person name="Binnewies T.T."/>
            <person name="Ussery D.W."/>
            <person name="D'Haeze W."/>
            <person name="Herder J.D."/>
            <person name="Gevers D."/>
            <person name="Vereecke D."/>
            <person name="Holsters M."/>
            <person name="Oyaizu H."/>
        </authorList>
    </citation>
    <scope>NUCLEOTIDE SEQUENCE [LARGE SCALE GENOMIC DNA]</scope>
    <source>
        <strain evidence="4">ATCC 43989 / DSM 5975 / JCM 20966 / LMG 6465 / NBRC 14845 / NCIMB 13405 / ORS 571</strain>
    </source>
</reference>
<gene>
    <name evidence="3" type="ordered locus">AZC_0545</name>
</gene>
<reference evidence="3 4" key="1">
    <citation type="journal article" date="2007" name="Appl. Environ. Microbiol.">
        <title>Rhizobial factors required for stem nodule maturation and maintenance in Sesbania rostrata-Azorhizobium caulinodans ORS571 symbiosis.</title>
        <authorList>
            <person name="Suzuki S."/>
            <person name="Aono T."/>
            <person name="Lee KB."/>
            <person name="Suzuki T."/>
            <person name="Liu CT."/>
            <person name="Miwa H."/>
            <person name="Wakao S."/>
            <person name="Iki T."/>
            <person name="Oyaizu H."/>
        </authorList>
    </citation>
    <scope>NUCLEOTIDE SEQUENCE [LARGE SCALE GENOMIC DNA]</scope>
    <source>
        <strain evidence="4">ATCC 43989 / DSM 5975 / JCM 20966 / LMG 6465 / NBRC 14845 / NCIMB 13405 / ORS 571</strain>
    </source>
</reference>
<dbReference type="Gene3D" id="3.40.50.1820">
    <property type="entry name" value="alpha/beta hydrolase"/>
    <property type="match status" value="1"/>
</dbReference>
<reference evidence="4" key="2">
    <citation type="submission" date="2007-04" db="EMBL/GenBank/DDBJ databases">
        <title>Complete genome sequence of the nitrogen-fixing bacterium Azorhizobium caulinodans ORS571.</title>
        <authorList>
            <person name="Lee K.B."/>
            <person name="Backer P.D."/>
            <person name="Aono T."/>
            <person name="Liu C.T."/>
            <person name="Suzuki S."/>
            <person name="Suzuki T."/>
            <person name="Kaneko T."/>
            <person name="Yamada M."/>
            <person name="Tabata S."/>
            <person name="Kupfer D.M."/>
            <person name="Najar F.Z."/>
            <person name="Wiley G.B."/>
            <person name="Roe B."/>
            <person name="Binnewies T."/>
            <person name="Ussery D."/>
            <person name="Vereecke D."/>
            <person name="Gevers D."/>
            <person name="Holsters M."/>
            <person name="Oyaizu H."/>
        </authorList>
    </citation>
    <scope>NUCLEOTIDE SEQUENCE [LARGE SCALE GENOMIC DNA]</scope>
    <source>
        <strain evidence="4">ATCC 43989 / DSM 5975 / JCM 20966 / LMG 6465 / NBRC 14845 / NCIMB 13405 / ORS 571</strain>
    </source>
</reference>
<evidence type="ECO:0000313" key="3">
    <source>
        <dbReference type="EMBL" id="BAF86543.1"/>
    </source>
</evidence>
<dbReference type="PANTHER" id="PTHR48081">
    <property type="entry name" value="AB HYDROLASE SUPERFAMILY PROTEIN C4A8.06C"/>
    <property type="match status" value="1"/>
</dbReference>
<dbReference type="eggNOG" id="COG0657">
    <property type="taxonomic scope" value="Bacteria"/>
</dbReference>
<dbReference type="PANTHER" id="PTHR48081:SF8">
    <property type="entry name" value="ALPHA_BETA HYDROLASE FOLD-3 DOMAIN-CONTAINING PROTEIN-RELATED"/>
    <property type="match status" value="1"/>
</dbReference>